<evidence type="ECO:0000313" key="3">
    <source>
        <dbReference type="EMBL" id="AQS38991.1"/>
    </source>
</evidence>
<dbReference type="STRING" id="225848.Sps_03876"/>
<dbReference type="AlphaFoldDB" id="A0A1S6HU16"/>
<dbReference type="RefSeq" id="WP_077753959.1">
    <property type="nucleotide sequence ID" value="NZ_CP014782.1"/>
</dbReference>
<dbReference type="KEGG" id="spsw:Sps_03876"/>
<feature type="signal peptide" evidence="2">
    <location>
        <begin position="1"/>
        <end position="18"/>
    </location>
</feature>
<sequence length="255" mass="28371">MNNKWIFVALLASPTAFAESLVHWSDFSVTGLYGDNFEVDPAEQTTITLETAGGWKYGDWFAFQDFIYFNGEPSDSNYANYGEYGTRFSASKMFDSKIGFGPLTDLSLALQYEQGSAAASTILYGIGSDWDVPGFSYLNVNVYQRTELSNSAGELGASDGWQLTPAWRIDFGDTGIVFDGFIDWVFSPSEDSYEPMLHINPQLKYDLGAAINGKSGQFYVGVEYDYWKNKYGIPNGIPGLEVDQSAFSLLLKYHL</sequence>
<dbReference type="EMBL" id="CP014782">
    <property type="protein sequence ID" value="AQS38991.1"/>
    <property type="molecule type" value="Genomic_DNA"/>
</dbReference>
<reference evidence="3 4" key="1">
    <citation type="submission" date="2016-03" db="EMBL/GenBank/DDBJ databases">
        <title>Complete genome sequence of Shewanella psychrophila WP2, a deep sea bacterium isolated from west Pacific sediment.</title>
        <authorList>
            <person name="Xu G."/>
            <person name="Jian H."/>
        </authorList>
    </citation>
    <scope>NUCLEOTIDE SEQUENCE [LARGE SCALE GENOMIC DNA]</scope>
    <source>
        <strain evidence="3 4">WP2</strain>
    </source>
</reference>
<dbReference type="SUPFAM" id="SSF111364">
    <property type="entry name" value="Tsx-like channel"/>
    <property type="match status" value="1"/>
</dbReference>
<accession>A0A1S6HU16</accession>
<gene>
    <name evidence="3" type="ORF">Sps_03876</name>
</gene>
<dbReference type="Gene3D" id="2.40.230.20">
    <property type="entry name" value="Nucleoside-specific channel-forming protein, Tsx-like"/>
    <property type="match status" value="1"/>
</dbReference>
<feature type="chain" id="PRO_5012481434" evidence="2">
    <location>
        <begin position="19"/>
        <end position="255"/>
    </location>
</feature>
<dbReference type="Proteomes" id="UP000189545">
    <property type="component" value="Chromosome"/>
</dbReference>
<evidence type="ECO:0000256" key="2">
    <source>
        <dbReference type="SAM" id="SignalP"/>
    </source>
</evidence>
<name>A0A1S6HU16_9GAMM</name>
<proteinExistence type="inferred from homology"/>
<dbReference type="InterPro" id="IPR018013">
    <property type="entry name" value="Channel_Tsx-like"/>
</dbReference>
<keyword evidence="4" id="KW-1185">Reference proteome</keyword>
<dbReference type="Pfam" id="PF03502">
    <property type="entry name" value="Channel_Tsx"/>
    <property type="match status" value="1"/>
</dbReference>
<evidence type="ECO:0000313" key="4">
    <source>
        <dbReference type="Proteomes" id="UP000189545"/>
    </source>
</evidence>
<dbReference type="OrthoDB" id="104801at2"/>
<dbReference type="GO" id="GO:0009279">
    <property type="term" value="C:cell outer membrane"/>
    <property type="evidence" value="ECO:0007669"/>
    <property type="project" value="InterPro"/>
</dbReference>
<organism evidence="3 4">
    <name type="scientific">Shewanella psychrophila</name>
    <dbReference type="NCBI Taxonomy" id="225848"/>
    <lineage>
        <taxon>Bacteria</taxon>
        <taxon>Pseudomonadati</taxon>
        <taxon>Pseudomonadota</taxon>
        <taxon>Gammaproteobacteria</taxon>
        <taxon>Alteromonadales</taxon>
        <taxon>Shewanellaceae</taxon>
        <taxon>Shewanella</taxon>
    </lineage>
</organism>
<comment type="similarity">
    <text evidence="1">Belongs to the nucleoside-specific channel-forming outer membrane porin (Tsx) (TC 1.B.10) family.</text>
</comment>
<evidence type="ECO:0000256" key="1">
    <source>
        <dbReference type="ARBA" id="ARBA00008728"/>
    </source>
</evidence>
<protein>
    <submittedName>
        <fullName evidence="3">Nucleoside-binding outer membrane protein</fullName>
    </submittedName>
</protein>
<keyword evidence="2" id="KW-0732">Signal</keyword>
<dbReference type="InterPro" id="IPR036777">
    <property type="entry name" value="Channel_Tsx-like_sf"/>
</dbReference>